<accession>A0AAJ2BDU0</accession>
<evidence type="ECO:0008006" key="3">
    <source>
        <dbReference type="Google" id="ProtNLM"/>
    </source>
</evidence>
<dbReference type="Proteomes" id="UP001255601">
    <property type="component" value="Unassembled WGS sequence"/>
</dbReference>
<protein>
    <recommendedName>
        <fullName evidence="3">DUF4105 domain-containing protein</fullName>
    </recommendedName>
</protein>
<name>A0AAJ2BDU0_9HYPH</name>
<reference evidence="1" key="1">
    <citation type="submission" date="2023-08" db="EMBL/GenBank/DDBJ databases">
        <title>Functional and genomic diversity of the sorghum phyllosphere microbiome.</title>
        <authorList>
            <person name="Shade A."/>
        </authorList>
    </citation>
    <scope>NUCLEOTIDE SEQUENCE</scope>
    <source>
        <strain evidence="1">SORGH_AS_0974</strain>
    </source>
</reference>
<proteinExistence type="predicted"/>
<sequence length="177" mass="19286">MITVFFWAPEASRGNVGHISMKIGVGQSKGLETYVSWWPNTRAEGAFLKDPVGPYTYEQDIGPNGEGKPPTASVSISGLNEAAMKRAWANMLAKKPGYFLLRKNCAWAVKSLLDVGTGYDLAAMMTDFGNMRIAGGVWTPRAVFEYSRLLKRRYDGRAKIASGPGSGAVDPYSLRLS</sequence>
<evidence type="ECO:0000313" key="1">
    <source>
        <dbReference type="EMBL" id="MDR6102977.1"/>
    </source>
</evidence>
<dbReference type="AlphaFoldDB" id="A0AAJ2BDU0"/>
<gene>
    <name evidence="1" type="ORF">QE369_003174</name>
</gene>
<evidence type="ECO:0000313" key="2">
    <source>
        <dbReference type="Proteomes" id="UP001255601"/>
    </source>
</evidence>
<dbReference type="EMBL" id="JAVIZC010000003">
    <property type="protein sequence ID" value="MDR6102977.1"/>
    <property type="molecule type" value="Genomic_DNA"/>
</dbReference>
<comment type="caution">
    <text evidence="1">The sequence shown here is derived from an EMBL/GenBank/DDBJ whole genome shotgun (WGS) entry which is preliminary data.</text>
</comment>
<organism evidence="1 2">
    <name type="scientific">Agrobacterium larrymoorei</name>
    <dbReference type="NCBI Taxonomy" id="160699"/>
    <lineage>
        <taxon>Bacteria</taxon>
        <taxon>Pseudomonadati</taxon>
        <taxon>Pseudomonadota</taxon>
        <taxon>Alphaproteobacteria</taxon>
        <taxon>Hyphomicrobiales</taxon>
        <taxon>Rhizobiaceae</taxon>
        <taxon>Rhizobium/Agrobacterium group</taxon>
        <taxon>Agrobacterium</taxon>
    </lineage>
</organism>